<keyword evidence="6" id="KW-0805">Transcription regulation</keyword>
<feature type="domain" description="Rrn7/TAF1B C-terminal cyclin" evidence="12">
    <location>
        <begin position="226"/>
        <end position="394"/>
    </location>
</feature>
<feature type="domain" description="Rrn7/TAF1B N-terminal cyclin" evidence="11">
    <location>
        <begin position="81"/>
        <end position="204"/>
    </location>
</feature>
<evidence type="ECO:0000259" key="12">
    <source>
        <dbReference type="Pfam" id="PF20645"/>
    </source>
</evidence>
<evidence type="ECO:0000256" key="6">
    <source>
        <dbReference type="ARBA" id="ARBA00023015"/>
    </source>
</evidence>
<dbReference type="AlphaFoldDB" id="A0A6A5VGD7"/>
<dbReference type="GO" id="GO:0001164">
    <property type="term" value="F:RNA polymerase I core promoter sequence-specific DNA binding"/>
    <property type="evidence" value="ECO:0007669"/>
    <property type="project" value="InterPro"/>
</dbReference>
<evidence type="ECO:0000313" key="13">
    <source>
        <dbReference type="EMBL" id="KAF1976603.1"/>
    </source>
</evidence>
<organism evidence="13 14">
    <name type="scientific">Bimuria novae-zelandiae CBS 107.79</name>
    <dbReference type="NCBI Taxonomy" id="1447943"/>
    <lineage>
        <taxon>Eukaryota</taxon>
        <taxon>Fungi</taxon>
        <taxon>Dikarya</taxon>
        <taxon>Ascomycota</taxon>
        <taxon>Pezizomycotina</taxon>
        <taxon>Dothideomycetes</taxon>
        <taxon>Pleosporomycetidae</taxon>
        <taxon>Pleosporales</taxon>
        <taxon>Massarineae</taxon>
        <taxon>Didymosphaeriaceae</taxon>
        <taxon>Bimuria</taxon>
    </lineage>
</organism>
<comment type="subcellular location">
    <subcellularLocation>
        <location evidence="1">Nucleus</location>
        <location evidence="1">Nucleolus</location>
    </subcellularLocation>
</comment>
<evidence type="ECO:0000256" key="1">
    <source>
        <dbReference type="ARBA" id="ARBA00004604"/>
    </source>
</evidence>
<keyword evidence="7" id="KW-0238">DNA-binding</keyword>
<dbReference type="InterPro" id="IPR048540">
    <property type="entry name" value="Rrn7_cyclin_N"/>
</dbReference>
<sequence length="549" mass="63010">MAPPRCGVENCRSRKYEEGEDGYLYCENGHRKGEMIAGEDDDHFETAIRRTTRKKVDEEEREHVYKYYRGAKGFDLYIKCVQLVLRHQLAFLIQKKGLPAELETVVQDLWMLRILQLGNKIRNESQELVSSQTFSTQETKAEAEDDPLALPSRKKKLQENPNLIDCLSLCYLGIVTLRLPVTPGDIYTWTTEEDMPYMNSIRYLSPAMKTRLPPTYHSVFIPQSLLSLRRFYSSVANIHIGMEQNFSITWPPLNVPILLFRYLKELALPLELYDATIRLGEQLEYDFALNVTPRQKLHINILPEARLMSCLVICVKLIFPFDNVKRYPRSLTEPTATAMDWAAWSRLMQETKAVARGGEDRFTTEELTKVEEKDVFFMSNDQLDQYLDFYLSKFLGETHLQSNRAVDDFHAAMYDMFPVTSDADIQPRKSSAGRLHNGNLQLLRAVHGTARAVGEIPDDDDASVLRPGTRYAHYKKESELPDHARQFFEEAARLAGLTMDMLVRCVGHIERKIVREQGRKQKAASQRPVGDTSEAEAQDLVRGEDLGDA</sequence>
<reference evidence="13" key="1">
    <citation type="journal article" date="2020" name="Stud. Mycol.">
        <title>101 Dothideomycetes genomes: a test case for predicting lifestyles and emergence of pathogens.</title>
        <authorList>
            <person name="Haridas S."/>
            <person name="Albert R."/>
            <person name="Binder M."/>
            <person name="Bloem J."/>
            <person name="Labutti K."/>
            <person name="Salamov A."/>
            <person name="Andreopoulos B."/>
            <person name="Baker S."/>
            <person name="Barry K."/>
            <person name="Bills G."/>
            <person name="Bluhm B."/>
            <person name="Cannon C."/>
            <person name="Castanera R."/>
            <person name="Culley D."/>
            <person name="Daum C."/>
            <person name="Ezra D."/>
            <person name="Gonzalez J."/>
            <person name="Henrissat B."/>
            <person name="Kuo A."/>
            <person name="Liang C."/>
            <person name="Lipzen A."/>
            <person name="Lutzoni F."/>
            <person name="Magnuson J."/>
            <person name="Mondo S."/>
            <person name="Nolan M."/>
            <person name="Ohm R."/>
            <person name="Pangilinan J."/>
            <person name="Park H.-J."/>
            <person name="Ramirez L."/>
            <person name="Alfaro M."/>
            <person name="Sun H."/>
            <person name="Tritt A."/>
            <person name="Yoshinaga Y."/>
            <person name="Zwiers L.-H."/>
            <person name="Turgeon B."/>
            <person name="Goodwin S."/>
            <person name="Spatafora J."/>
            <person name="Crous P."/>
            <person name="Grigoriev I."/>
        </authorList>
    </citation>
    <scope>NUCLEOTIDE SEQUENCE</scope>
    <source>
        <strain evidence="13">CBS 107.79</strain>
    </source>
</reference>
<evidence type="ECO:0000256" key="10">
    <source>
        <dbReference type="SAM" id="MobiDB-lite"/>
    </source>
</evidence>
<evidence type="ECO:0000256" key="7">
    <source>
        <dbReference type="ARBA" id="ARBA00023125"/>
    </source>
</evidence>
<accession>A0A6A5VGD7</accession>
<evidence type="ECO:0000256" key="8">
    <source>
        <dbReference type="ARBA" id="ARBA00023163"/>
    </source>
</evidence>
<keyword evidence="4" id="KW-0863">Zinc-finger</keyword>
<keyword evidence="3" id="KW-0479">Metal-binding</keyword>
<dbReference type="Pfam" id="PF20645">
    <property type="entry name" value="Rrn7_cyclin_C"/>
    <property type="match status" value="1"/>
</dbReference>
<feature type="region of interest" description="Disordered" evidence="10">
    <location>
        <begin position="516"/>
        <end position="549"/>
    </location>
</feature>
<dbReference type="GO" id="GO:0008270">
    <property type="term" value="F:zinc ion binding"/>
    <property type="evidence" value="ECO:0007669"/>
    <property type="project" value="UniProtKB-KW"/>
</dbReference>
<evidence type="ECO:0000256" key="2">
    <source>
        <dbReference type="ARBA" id="ARBA00006899"/>
    </source>
</evidence>
<dbReference type="EMBL" id="ML976666">
    <property type="protein sequence ID" value="KAF1976603.1"/>
    <property type="molecule type" value="Genomic_DNA"/>
</dbReference>
<evidence type="ECO:0000256" key="3">
    <source>
        <dbReference type="ARBA" id="ARBA00022723"/>
    </source>
</evidence>
<name>A0A6A5VGD7_9PLEO</name>
<evidence type="ECO:0000256" key="5">
    <source>
        <dbReference type="ARBA" id="ARBA00022833"/>
    </source>
</evidence>
<evidence type="ECO:0000259" key="11">
    <source>
        <dbReference type="Pfam" id="PF20644"/>
    </source>
</evidence>
<dbReference type="InterPro" id="IPR033599">
    <property type="entry name" value="TAF1B/Rrn7"/>
</dbReference>
<protein>
    <recommendedName>
        <fullName evidence="15">RRN7-type domain-containing protein</fullName>
    </recommendedName>
</protein>
<evidence type="ECO:0000313" key="14">
    <source>
        <dbReference type="Proteomes" id="UP000800036"/>
    </source>
</evidence>
<evidence type="ECO:0008006" key="15">
    <source>
        <dbReference type="Google" id="ProtNLM"/>
    </source>
</evidence>
<proteinExistence type="inferred from homology"/>
<dbReference type="GO" id="GO:0042790">
    <property type="term" value="P:nucleolar large rRNA transcription by RNA polymerase I"/>
    <property type="evidence" value="ECO:0007669"/>
    <property type="project" value="TreeGrafter"/>
</dbReference>
<keyword evidence="9" id="KW-0539">Nucleus</keyword>
<dbReference type="Proteomes" id="UP000800036">
    <property type="component" value="Unassembled WGS sequence"/>
</dbReference>
<dbReference type="OrthoDB" id="428577at2759"/>
<keyword evidence="8" id="KW-0804">Transcription</keyword>
<dbReference type="PANTHER" id="PTHR31576:SF2">
    <property type="entry name" value="TATA BOX-BINDING PROTEIN-ASSOCIATED FACTOR RNA POLYMERASE I SUBUNIT B"/>
    <property type="match status" value="1"/>
</dbReference>
<dbReference type="InterPro" id="IPR048538">
    <property type="entry name" value="Rrn7_cyclin_C"/>
</dbReference>
<evidence type="ECO:0000256" key="4">
    <source>
        <dbReference type="ARBA" id="ARBA00022771"/>
    </source>
</evidence>
<comment type="similarity">
    <text evidence="2">Belongs to the RRN7/TAF1B family.</text>
</comment>
<feature type="compositionally biased region" description="Basic and acidic residues" evidence="10">
    <location>
        <begin position="539"/>
        <end position="549"/>
    </location>
</feature>
<gene>
    <name evidence="13" type="ORF">BU23DRAFT_30641</name>
</gene>
<dbReference type="PANTHER" id="PTHR31576">
    <property type="entry name" value="TATA BOX-BINDING PROTEIN-ASSOCIATED FACTOR RNA POLYMERASE I SUBUNIT B"/>
    <property type="match status" value="1"/>
</dbReference>
<dbReference type="Pfam" id="PF20644">
    <property type="entry name" value="Rrn7_cyclin_N"/>
    <property type="match status" value="1"/>
</dbReference>
<dbReference type="GO" id="GO:0070860">
    <property type="term" value="C:RNA polymerase I core factor complex"/>
    <property type="evidence" value="ECO:0007669"/>
    <property type="project" value="InterPro"/>
</dbReference>
<keyword evidence="14" id="KW-1185">Reference proteome</keyword>
<keyword evidence="5" id="KW-0862">Zinc</keyword>
<evidence type="ECO:0000256" key="9">
    <source>
        <dbReference type="ARBA" id="ARBA00023242"/>
    </source>
</evidence>